<evidence type="ECO:0000259" key="1">
    <source>
        <dbReference type="Pfam" id="PF03108"/>
    </source>
</evidence>
<reference evidence="2" key="2">
    <citation type="submission" date="2023-06" db="EMBL/GenBank/DDBJ databases">
        <authorList>
            <person name="Ma L."/>
            <person name="Liu K.-W."/>
            <person name="Li Z."/>
            <person name="Hsiao Y.-Y."/>
            <person name="Qi Y."/>
            <person name="Fu T."/>
            <person name="Tang G."/>
            <person name="Zhang D."/>
            <person name="Sun W.-H."/>
            <person name="Liu D.-K."/>
            <person name="Li Y."/>
            <person name="Chen G.-Z."/>
            <person name="Liu X.-D."/>
            <person name="Liao X.-Y."/>
            <person name="Jiang Y.-T."/>
            <person name="Yu X."/>
            <person name="Hao Y."/>
            <person name="Huang J."/>
            <person name="Zhao X.-W."/>
            <person name="Ke S."/>
            <person name="Chen Y.-Y."/>
            <person name="Wu W.-L."/>
            <person name="Hsu J.-L."/>
            <person name="Lin Y.-F."/>
            <person name="Huang M.-D."/>
            <person name="Li C.-Y."/>
            <person name="Huang L."/>
            <person name="Wang Z.-W."/>
            <person name="Zhao X."/>
            <person name="Zhong W.-Y."/>
            <person name="Peng D.-H."/>
            <person name="Ahmad S."/>
            <person name="Lan S."/>
            <person name="Zhang J.-S."/>
            <person name="Tsai W.-C."/>
            <person name="Van De Peer Y."/>
            <person name="Liu Z.-J."/>
        </authorList>
    </citation>
    <scope>NUCLEOTIDE SEQUENCE</scope>
    <source>
        <strain evidence="2">SCP</strain>
        <tissue evidence="2">Leaves</tissue>
    </source>
</reference>
<gene>
    <name evidence="2" type="ORF">QJS04_geneDACA019490</name>
</gene>
<dbReference type="Proteomes" id="UP001179952">
    <property type="component" value="Unassembled WGS sequence"/>
</dbReference>
<evidence type="ECO:0000313" key="2">
    <source>
        <dbReference type="EMBL" id="KAK1260636.1"/>
    </source>
</evidence>
<dbReference type="InterPro" id="IPR004332">
    <property type="entry name" value="Transposase_MuDR"/>
</dbReference>
<reference evidence="2" key="1">
    <citation type="journal article" date="2023" name="Nat. Commun.">
        <title>Diploid and tetraploid genomes of Acorus and the evolution of monocots.</title>
        <authorList>
            <person name="Ma L."/>
            <person name="Liu K.W."/>
            <person name="Li Z."/>
            <person name="Hsiao Y.Y."/>
            <person name="Qi Y."/>
            <person name="Fu T."/>
            <person name="Tang G.D."/>
            <person name="Zhang D."/>
            <person name="Sun W.H."/>
            <person name="Liu D.K."/>
            <person name="Li Y."/>
            <person name="Chen G.Z."/>
            <person name="Liu X.D."/>
            <person name="Liao X.Y."/>
            <person name="Jiang Y.T."/>
            <person name="Yu X."/>
            <person name="Hao Y."/>
            <person name="Huang J."/>
            <person name="Zhao X.W."/>
            <person name="Ke S."/>
            <person name="Chen Y.Y."/>
            <person name="Wu W.L."/>
            <person name="Hsu J.L."/>
            <person name="Lin Y.F."/>
            <person name="Huang M.D."/>
            <person name="Li C.Y."/>
            <person name="Huang L."/>
            <person name="Wang Z.W."/>
            <person name="Zhao X."/>
            <person name="Zhong W.Y."/>
            <person name="Peng D.H."/>
            <person name="Ahmad S."/>
            <person name="Lan S."/>
            <person name="Zhang J.S."/>
            <person name="Tsai W.C."/>
            <person name="Van de Peer Y."/>
            <person name="Liu Z.J."/>
        </authorList>
    </citation>
    <scope>NUCLEOTIDE SEQUENCE</scope>
    <source>
        <strain evidence="2">SCP</strain>
    </source>
</reference>
<proteinExistence type="predicted"/>
<dbReference type="EMBL" id="JAUJYN010000011">
    <property type="protein sequence ID" value="KAK1260636.1"/>
    <property type="molecule type" value="Genomic_DNA"/>
</dbReference>
<accession>A0AAV9A951</accession>
<organism evidence="2 3">
    <name type="scientific">Acorus gramineus</name>
    <name type="common">Dwarf sweet flag</name>
    <dbReference type="NCBI Taxonomy" id="55184"/>
    <lineage>
        <taxon>Eukaryota</taxon>
        <taxon>Viridiplantae</taxon>
        <taxon>Streptophyta</taxon>
        <taxon>Embryophyta</taxon>
        <taxon>Tracheophyta</taxon>
        <taxon>Spermatophyta</taxon>
        <taxon>Magnoliopsida</taxon>
        <taxon>Liliopsida</taxon>
        <taxon>Acoraceae</taxon>
        <taxon>Acorus</taxon>
    </lineage>
</organism>
<keyword evidence="3" id="KW-1185">Reference proteome</keyword>
<dbReference type="AlphaFoldDB" id="A0AAV9A951"/>
<comment type="caution">
    <text evidence="2">The sequence shown here is derived from an EMBL/GenBank/DDBJ whole genome shotgun (WGS) entry which is preliminary data.</text>
</comment>
<name>A0AAV9A951_ACOGR</name>
<dbReference type="Pfam" id="PF03108">
    <property type="entry name" value="DBD_Tnp_Mut"/>
    <property type="match status" value="1"/>
</dbReference>
<sequence length="87" mass="10120">MEVGTQFPIVRECRNALRQHCILNEFDMNFTKNDKLRVTTKCERPNCPWCIHASINPDGVTFEVKTLIKEYSCIRVNKIKNETTNSS</sequence>
<protein>
    <recommendedName>
        <fullName evidence="1">Transposase MuDR plant domain-containing protein</fullName>
    </recommendedName>
</protein>
<feature type="domain" description="Transposase MuDR plant" evidence="1">
    <location>
        <begin position="1"/>
        <end position="64"/>
    </location>
</feature>
<evidence type="ECO:0000313" key="3">
    <source>
        <dbReference type="Proteomes" id="UP001179952"/>
    </source>
</evidence>